<dbReference type="SUPFAM" id="SSF55594">
    <property type="entry name" value="HPr-like"/>
    <property type="match status" value="1"/>
</dbReference>
<dbReference type="PROSITE" id="PS00369">
    <property type="entry name" value="PTS_HPR_HIS"/>
    <property type="match status" value="1"/>
</dbReference>
<evidence type="ECO:0000313" key="7">
    <source>
        <dbReference type="EMBL" id="TCL71541.1"/>
    </source>
</evidence>
<dbReference type="GO" id="GO:0005737">
    <property type="term" value="C:cytoplasm"/>
    <property type="evidence" value="ECO:0007669"/>
    <property type="project" value="UniProtKB-SubCell"/>
</dbReference>
<sequence>MTWQTVTVTNQTGLHARPASLFINAAAAFRSKITVTKNDRSGSAKSLLGILALGISKGSEITITAEGEDEAEAVAALVQLVESKFGEQ</sequence>
<dbReference type="PRINTS" id="PR00107">
    <property type="entry name" value="PHOSPHOCPHPR"/>
</dbReference>
<evidence type="ECO:0000256" key="3">
    <source>
        <dbReference type="ARBA" id="ARBA00020422"/>
    </source>
</evidence>
<dbReference type="CDD" id="cd00367">
    <property type="entry name" value="PTS-HPr_like"/>
    <property type="match status" value="1"/>
</dbReference>
<dbReference type="Proteomes" id="UP000295008">
    <property type="component" value="Unassembled WGS sequence"/>
</dbReference>
<keyword evidence="8" id="KW-1185">Reference proteome</keyword>
<dbReference type="AlphaFoldDB" id="A0A4R1RXS7"/>
<dbReference type="InterPro" id="IPR000032">
    <property type="entry name" value="HPr-like"/>
</dbReference>
<dbReference type="Pfam" id="PF00381">
    <property type="entry name" value="PTS-HPr"/>
    <property type="match status" value="1"/>
</dbReference>
<dbReference type="EMBL" id="SLUN01000007">
    <property type="protein sequence ID" value="TCL71541.1"/>
    <property type="molecule type" value="Genomic_DNA"/>
</dbReference>
<name>A0A4R1RXS7_HYDET</name>
<evidence type="ECO:0000256" key="2">
    <source>
        <dbReference type="ARBA" id="ARBA00004496"/>
    </source>
</evidence>
<comment type="subcellular location">
    <subcellularLocation>
        <location evidence="2">Cytoplasm</location>
    </subcellularLocation>
</comment>
<evidence type="ECO:0000256" key="4">
    <source>
        <dbReference type="ARBA" id="ARBA00022490"/>
    </source>
</evidence>
<keyword evidence="5" id="KW-0598">Phosphotransferase system</keyword>
<dbReference type="GO" id="GO:0009401">
    <property type="term" value="P:phosphoenolpyruvate-dependent sugar phosphotransferase system"/>
    <property type="evidence" value="ECO:0007669"/>
    <property type="project" value="UniProtKB-KW"/>
</dbReference>
<dbReference type="PANTHER" id="PTHR33705:SF2">
    <property type="entry name" value="PHOSPHOCARRIER PROTEIN NPR"/>
    <property type="match status" value="1"/>
</dbReference>
<evidence type="ECO:0000256" key="5">
    <source>
        <dbReference type="ARBA" id="ARBA00022683"/>
    </source>
</evidence>
<organism evidence="7 8">
    <name type="scientific">Hydrogenispora ethanolica</name>
    <dbReference type="NCBI Taxonomy" id="1082276"/>
    <lineage>
        <taxon>Bacteria</taxon>
        <taxon>Bacillati</taxon>
        <taxon>Bacillota</taxon>
        <taxon>Hydrogenispora</taxon>
    </lineage>
</organism>
<comment type="caution">
    <text evidence="7">The sequence shown here is derived from an EMBL/GenBank/DDBJ whole genome shotgun (WGS) entry which is preliminary data.</text>
</comment>
<dbReference type="RefSeq" id="WP_132013688.1">
    <property type="nucleotide sequence ID" value="NZ_SLUN01000007.1"/>
</dbReference>
<gene>
    <name evidence="7" type="ORF">EDC14_10073</name>
</gene>
<dbReference type="InterPro" id="IPR035895">
    <property type="entry name" value="HPr-like_sf"/>
</dbReference>
<dbReference type="InterPro" id="IPR002114">
    <property type="entry name" value="PTS_HPr_Ser_P_site"/>
</dbReference>
<protein>
    <recommendedName>
        <fullName evidence="3">Phosphocarrier protein HPr</fullName>
    </recommendedName>
</protein>
<reference evidence="7 8" key="1">
    <citation type="submission" date="2019-03" db="EMBL/GenBank/DDBJ databases">
        <title>Genomic Encyclopedia of Type Strains, Phase IV (KMG-IV): sequencing the most valuable type-strain genomes for metagenomic binning, comparative biology and taxonomic classification.</title>
        <authorList>
            <person name="Goeker M."/>
        </authorList>
    </citation>
    <scope>NUCLEOTIDE SEQUENCE [LARGE SCALE GENOMIC DNA]</scope>
    <source>
        <strain evidence="7 8">LX-B</strain>
    </source>
</reference>
<dbReference type="PROSITE" id="PS51350">
    <property type="entry name" value="PTS_HPR_DOM"/>
    <property type="match status" value="1"/>
</dbReference>
<dbReference type="PROSITE" id="PS00589">
    <property type="entry name" value="PTS_HPR_SER"/>
    <property type="match status" value="1"/>
</dbReference>
<dbReference type="Gene3D" id="3.30.1340.10">
    <property type="entry name" value="HPr-like"/>
    <property type="match status" value="1"/>
</dbReference>
<feature type="domain" description="HPr" evidence="6">
    <location>
        <begin position="1"/>
        <end position="88"/>
    </location>
</feature>
<keyword evidence="4" id="KW-0963">Cytoplasm</keyword>
<dbReference type="InterPro" id="IPR001020">
    <property type="entry name" value="PTS_HPr_His_P_site"/>
</dbReference>
<evidence type="ECO:0000259" key="6">
    <source>
        <dbReference type="PROSITE" id="PS51350"/>
    </source>
</evidence>
<proteinExistence type="predicted"/>
<dbReference type="PANTHER" id="PTHR33705">
    <property type="entry name" value="PHOSPHOCARRIER PROTEIN HPR"/>
    <property type="match status" value="1"/>
</dbReference>
<dbReference type="InterPro" id="IPR050399">
    <property type="entry name" value="HPr"/>
</dbReference>
<dbReference type="NCBIfam" id="TIGR01003">
    <property type="entry name" value="PTS_HPr_family"/>
    <property type="match status" value="1"/>
</dbReference>
<comment type="function">
    <text evidence="1">General (non sugar-specific) component of the phosphoenolpyruvate-dependent sugar phosphotransferase system (sugar PTS). This major carbohydrate active-transport system catalyzes the phosphorylation of incoming sugar substrates concomitantly with their translocation across the cell membrane. The phosphoryl group from phosphoenolpyruvate (PEP) is transferred to the phosphoryl carrier protein HPr by enzyme I. Phospho-HPr then transfers it to the PTS EIIA domain.</text>
</comment>
<evidence type="ECO:0000256" key="1">
    <source>
        <dbReference type="ARBA" id="ARBA00003681"/>
    </source>
</evidence>
<accession>A0A4R1RXS7</accession>
<dbReference type="OrthoDB" id="9809047at2"/>
<evidence type="ECO:0000313" key="8">
    <source>
        <dbReference type="Proteomes" id="UP000295008"/>
    </source>
</evidence>